<accession>W9GCY5</accession>
<sequence>MNSRTSRRLPSVAVAALLAATGLGAAGTVAAASPAPSSDASPVANPYSPAYDHPYRHGVVPTRELNTQMQRWAALQKARPSASKTLSYGGGVDGIGVTSGTPKVYLVFYGSQWGTQGTDANGNLTFTGDPKTGAPVIQNLMKGLGTGGEAWSGVMTQYCDGGGMAKGATTCSATATHVGYPTGGAFAGVWYDSSVASPSNATATQLGQEAVKAAGHFGNTTAASNRYAQYVILSPTGTHPDGFNTASGNFCAWHDWNGDSYVGVASSYGDIAFTNMPYVMDMGTSCGQNFVNAGSAGTDDGYTIVEGHEYAETITDQNPAGGWTNLTSRTYSGQENGDECAWISPGSAGGAGNVSTATGSFPMQATWSNDTNRCDLSHVTVS</sequence>
<dbReference type="PATRIC" id="fig|1386089.3.peg.696"/>
<keyword evidence="1" id="KW-0732">Signal</keyword>
<reference evidence="2 3" key="1">
    <citation type="submission" date="2013-08" db="EMBL/GenBank/DDBJ databases">
        <title>Intrasporangium oryzae NRRL B-24470.</title>
        <authorList>
            <person name="Liu H."/>
            <person name="Wang G."/>
        </authorList>
    </citation>
    <scope>NUCLEOTIDE SEQUENCE [LARGE SCALE GENOMIC DNA]</scope>
    <source>
        <strain evidence="2 3">NRRL B-24470</strain>
    </source>
</reference>
<evidence type="ECO:0000313" key="3">
    <source>
        <dbReference type="Proteomes" id="UP000019489"/>
    </source>
</evidence>
<dbReference type="eggNOG" id="COG3291">
    <property type="taxonomic scope" value="Bacteria"/>
</dbReference>
<gene>
    <name evidence="2" type="ORF">N865_03955</name>
</gene>
<dbReference type="EMBL" id="AWSA01000005">
    <property type="protein sequence ID" value="EWT03077.1"/>
    <property type="molecule type" value="Genomic_DNA"/>
</dbReference>
<feature type="chain" id="PRO_5038762270" description="Serine protease" evidence="1">
    <location>
        <begin position="26"/>
        <end position="382"/>
    </location>
</feature>
<evidence type="ECO:0000313" key="2">
    <source>
        <dbReference type="EMBL" id="EWT03077.1"/>
    </source>
</evidence>
<dbReference type="OrthoDB" id="9801679at2"/>
<organism evidence="2 3">
    <name type="scientific">Intrasporangium oryzae NRRL B-24470</name>
    <dbReference type="NCBI Taxonomy" id="1386089"/>
    <lineage>
        <taxon>Bacteria</taxon>
        <taxon>Bacillati</taxon>
        <taxon>Actinomycetota</taxon>
        <taxon>Actinomycetes</taxon>
        <taxon>Micrococcales</taxon>
        <taxon>Intrasporangiaceae</taxon>
        <taxon>Intrasporangium</taxon>
    </lineage>
</organism>
<comment type="caution">
    <text evidence="2">The sequence shown here is derived from an EMBL/GenBank/DDBJ whole genome shotgun (WGS) entry which is preliminary data.</text>
</comment>
<evidence type="ECO:0008006" key="4">
    <source>
        <dbReference type="Google" id="ProtNLM"/>
    </source>
</evidence>
<keyword evidence="3" id="KW-1185">Reference proteome</keyword>
<dbReference type="AlphaFoldDB" id="W9GCY5"/>
<dbReference type="RefSeq" id="WP_034801624.1">
    <property type="nucleotide sequence ID" value="NZ_AWSA01000005.1"/>
</dbReference>
<proteinExistence type="predicted"/>
<dbReference type="STRING" id="1386089.N865_03955"/>
<feature type="signal peptide" evidence="1">
    <location>
        <begin position="1"/>
        <end position="25"/>
    </location>
</feature>
<dbReference type="Proteomes" id="UP000019489">
    <property type="component" value="Unassembled WGS sequence"/>
</dbReference>
<name>W9GCY5_9MICO</name>
<protein>
    <recommendedName>
        <fullName evidence="4">Serine protease</fullName>
    </recommendedName>
</protein>
<evidence type="ECO:0000256" key="1">
    <source>
        <dbReference type="SAM" id="SignalP"/>
    </source>
</evidence>